<feature type="transmembrane region" description="Helical" evidence="1">
    <location>
        <begin position="120"/>
        <end position="141"/>
    </location>
</feature>
<sequence>MGMPSTTVTRLVGVLFILASATAIAGGSLLLPLREAYPPASTAPLVTGALLELTLAVFVVAIAALLAPVLRQASEGLAFLYVAMRSLEAALILVGAICALVLTTLAGSAARSALLTGREWAYHIGTVLVFGAGAVVLNAVLLRGRLVPRWLAWWGLLGGGLLLARGVVELYAFPLPGAVQAICAAPIGLEEMVFAGWLIVKGRLSPRAQFLPRMSRPARAT</sequence>
<dbReference type="EMBL" id="JBIAZU010000002">
    <property type="protein sequence ID" value="MFF5290086.1"/>
    <property type="molecule type" value="Genomic_DNA"/>
</dbReference>
<feature type="transmembrane region" description="Helical" evidence="1">
    <location>
        <begin position="91"/>
        <end position="114"/>
    </location>
</feature>
<feature type="transmembrane region" description="Helical" evidence="1">
    <location>
        <begin position="45"/>
        <end position="70"/>
    </location>
</feature>
<feature type="transmembrane region" description="Helical" evidence="1">
    <location>
        <begin position="12"/>
        <end position="33"/>
    </location>
</feature>
<accession>A0ABW6WD29</accession>
<comment type="caution">
    <text evidence="2">The sequence shown here is derived from an EMBL/GenBank/DDBJ whole genome shotgun (WGS) entry which is preliminary data.</text>
</comment>
<keyword evidence="1" id="KW-0812">Transmembrane</keyword>
<dbReference type="Pfam" id="PF14329">
    <property type="entry name" value="DUF4386"/>
    <property type="match status" value="1"/>
</dbReference>
<reference evidence="2 3" key="1">
    <citation type="submission" date="2024-10" db="EMBL/GenBank/DDBJ databases">
        <title>The Natural Products Discovery Center: Release of the First 8490 Sequenced Strains for Exploring Actinobacteria Biosynthetic Diversity.</title>
        <authorList>
            <person name="Kalkreuter E."/>
            <person name="Kautsar S.A."/>
            <person name="Yang D."/>
            <person name="Bader C.D."/>
            <person name="Teijaro C.N."/>
            <person name="Fluegel L."/>
            <person name="Davis C.M."/>
            <person name="Simpson J.R."/>
            <person name="Lauterbach L."/>
            <person name="Steele A.D."/>
            <person name="Gui C."/>
            <person name="Meng S."/>
            <person name="Li G."/>
            <person name="Viehrig K."/>
            <person name="Ye F."/>
            <person name="Su P."/>
            <person name="Kiefer A.F."/>
            <person name="Nichols A."/>
            <person name="Cepeda A.J."/>
            <person name="Yan W."/>
            <person name="Fan B."/>
            <person name="Jiang Y."/>
            <person name="Adhikari A."/>
            <person name="Zheng C.-J."/>
            <person name="Schuster L."/>
            <person name="Cowan T.M."/>
            <person name="Smanski M.J."/>
            <person name="Chevrette M.G."/>
            <person name="De Carvalho L.P.S."/>
            <person name="Shen B."/>
        </authorList>
    </citation>
    <scope>NUCLEOTIDE SEQUENCE [LARGE SCALE GENOMIC DNA]</scope>
    <source>
        <strain evidence="2 3">NPDC000087</strain>
    </source>
</reference>
<evidence type="ECO:0000313" key="2">
    <source>
        <dbReference type="EMBL" id="MFF5290086.1"/>
    </source>
</evidence>
<keyword evidence="1" id="KW-1133">Transmembrane helix</keyword>
<gene>
    <name evidence="2" type="ORF">ACFY35_11630</name>
</gene>
<protein>
    <submittedName>
        <fullName evidence="2">DUF4386 domain-containing protein</fullName>
    </submittedName>
</protein>
<keyword evidence="3" id="KW-1185">Reference proteome</keyword>
<dbReference type="Proteomes" id="UP001602245">
    <property type="component" value="Unassembled WGS sequence"/>
</dbReference>
<name>A0ABW6WD29_9ACTN</name>
<evidence type="ECO:0000256" key="1">
    <source>
        <dbReference type="SAM" id="Phobius"/>
    </source>
</evidence>
<keyword evidence="1" id="KW-0472">Membrane</keyword>
<feature type="transmembrane region" description="Helical" evidence="1">
    <location>
        <begin position="179"/>
        <end position="200"/>
    </location>
</feature>
<dbReference type="RefSeq" id="WP_157295594.1">
    <property type="nucleotide sequence ID" value="NZ_JBIAZU010000002.1"/>
</dbReference>
<dbReference type="InterPro" id="IPR025495">
    <property type="entry name" value="DUF4386"/>
</dbReference>
<evidence type="ECO:0000313" key="3">
    <source>
        <dbReference type="Proteomes" id="UP001602245"/>
    </source>
</evidence>
<feature type="transmembrane region" description="Helical" evidence="1">
    <location>
        <begin position="153"/>
        <end position="173"/>
    </location>
</feature>
<proteinExistence type="predicted"/>
<organism evidence="2 3">
    <name type="scientific">Paractinoplanes globisporus</name>
    <dbReference type="NCBI Taxonomy" id="113565"/>
    <lineage>
        <taxon>Bacteria</taxon>
        <taxon>Bacillati</taxon>
        <taxon>Actinomycetota</taxon>
        <taxon>Actinomycetes</taxon>
        <taxon>Micromonosporales</taxon>
        <taxon>Micromonosporaceae</taxon>
        <taxon>Paractinoplanes</taxon>
    </lineage>
</organism>